<feature type="transmembrane region" description="Helical" evidence="2">
    <location>
        <begin position="29"/>
        <end position="51"/>
    </location>
</feature>
<evidence type="ECO:0000313" key="3">
    <source>
        <dbReference type="EMBL" id="AJG17955.1"/>
    </source>
</evidence>
<dbReference type="Proteomes" id="UP000031843">
    <property type="component" value="Chromosome main"/>
</dbReference>
<keyword evidence="2" id="KW-1133">Transmembrane helix</keyword>
<evidence type="ECO:0000256" key="2">
    <source>
        <dbReference type="SAM" id="Phobius"/>
    </source>
</evidence>
<keyword evidence="2" id="KW-0812">Transmembrane</keyword>
<gene>
    <name evidence="3" type="ORF">RR42_m0542</name>
</gene>
<name>A0A0C4Y4T0_9BURK</name>
<protein>
    <submittedName>
        <fullName evidence="3">Membrane protein</fullName>
    </submittedName>
</protein>
<dbReference type="AlphaFoldDB" id="A0A0C4Y4T0"/>
<keyword evidence="4" id="KW-1185">Reference proteome</keyword>
<dbReference type="KEGG" id="cbw:RR42_m0542"/>
<evidence type="ECO:0000256" key="1">
    <source>
        <dbReference type="SAM" id="Coils"/>
    </source>
</evidence>
<accession>A0A0C4Y4T0</accession>
<dbReference type="RefSeq" id="WP_043343666.1">
    <property type="nucleotide sequence ID" value="NZ_CP010536.1"/>
</dbReference>
<dbReference type="EMBL" id="CP010536">
    <property type="protein sequence ID" value="AJG17955.1"/>
    <property type="molecule type" value="Genomic_DNA"/>
</dbReference>
<proteinExistence type="predicted"/>
<keyword evidence="1" id="KW-0175">Coiled coil</keyword>
<organism evidence="3 4">
    <name type="scientific">Cupriavidus basilensis</name>
    <dbReference type="NCBI Taxonomy" id="68895"/>
    <lineage>
        <taxon>Bacteria</taxon>
        <taxon>Pseudomonadati</taxon>
        <taxon>Pseudomonadota</taxon>
        <taxon>Betaproteobacteria</taxon>
        <taxon>Burkholderiales</taxon>
        <taxon>Burkholderiaceae</taxon>
        <taxon>Cupriavidus</taxon>
    </lineage>
</organism>
<reference evidence="3 4" key="1">
    <citation type="journal article" date="2015" name="Genome Announc.">
        <title>Complete Genome Sequence of Cupriavidus basilensis 4G11, Isolated from the Oak Ridge Field Research Center Site.</title>
        <authorList>
            <person name="Ray J."/>
            <person name="Waters R.J."/>
            <person name="Skerker J.M."/>
            <person name="Kuehl J.V."/>
            <person name="Price M.N."/>
            <person name="Huang J."/>
            <person name="Chakraborty R."/>
            <person name="Arkin A.P."/>
            <person name="Deutschbauer A."/>
        </authorList>
    </citation>
    <scope>NUCLEOTIDE SEQUENCE [LARGE SCALE GENOMIC DNA]</scope>
    <source>
        <strain evidence="3">4G11</strain>
    </source>
</reference>
<dbReference type="Pfam" id="PF20567">
    <property type="entry name" value="DUF6776"/>
    <property type="match status" value="1"/>
</dbReference>
<feature type="coiled-coil region" evidence="1">
    <location>
        <begin position="67"/>
        <end position="129"/>
    </location>
</feature>
<sequence>MKYRVLRPRRGSLSGSLAVRSHLPWPLRVLGAAAVLVVVLVVVVVAARWAYDAGRRLAGAPDMTAENKALREQAAVMTAQHERLQAVANTAEAQLQMARSAQEALAGQLKTAEGEVAQLKEDLAFFEGLLPASGNTSGIHVRSFRVGLDEADPLKMHYRLLIMQGGSKAFSSLPEFRGELQLVVSLMRDGKPVTLSLPENGTGSLPGLRVTHYQRIESAFALPAGATVRAVTVRILQNGQLRATQTAMP</sequence>
<dbReference type="InterPro" id="IPR046703">
    <property type="entry name" value="DUF6776"/>
</dbReference>
<evidence type="ECO:0000313" key="4">
    <source>
        <dbReference type="Proteomes" id="UP000031843"/>
    </source>
</evidence>
<keyword evidence="2" id="KW-0472">Membrane</keyword>
<dbReference type="OrthoDB" id="8585321at2"/>
<dbReference type="STRING" id="68895.RR42_m0542"/>